<reference evidence="3 4" key="1">
    <citation type="submission" date="2017-11" db="EMBL/GenBank/DDBJ databases">
        <title>Draft Genome Sequence of Sporolactobacillus inulinus NBRC 111894 Isolated from Koso, a Japanese Sugar-Vegetable Fermented Beverage.</title>
        <authorList>
            <person name="Chiou T.Y."/>
            <person name="Oshima K."/>
            <person name="Suda W."/>
            <person name="Hattori M."/>
            <person name="Takahashi T."/>
        </authorList>
    </citation>
    <scope>NUCLEOTIDE SEQUENCE [LARGE SCALE GENOMIC DNA]</scope>
    <source>
        <strain evidence="3 4">NBRC111894</strain>
    </source>
</reference>
<dbReference type="InterPro" id="IPR001441">
    <property type="entry name" value="UPP_synth-like"/>
</dbReference>
<keyword evidence="1 3" id="KW-0808">Transferase</keyword>
<dbReference type="GO" id="GO:0016094">
    <property type="term" value="P:polyprenol biosynthetic process"/>
    <property type="evidence" value="ECO:0007669"/>
    <property type="project" value="TreeGrafter"/>
</dbReference>
<gene>
    <name evidence="3" type="ORF">NBRC111894_135</name>
</gene>
<comment type="caution">
    <text evidence="3">The sequence shown here is derived from an EMBL/GenBank/DDBJ whole genome shotgun (WGS) entry which is preliminary data.</text>
</comment>
<evidence type="ECO:0000313" key="4">
    <source>
        <dbReference type="Proteomes" id="UP000319716"/>
    </source>
</evidence>
<dbReference type="EMBL" id="BEXB01000001">
    <property type="protein sequence ID" value="GAY74581.1"/>
    <property type="molecule type" value="Genomic_DNA"/>
</dbReference>
<dbReference type="PANTHER" id="PTHR10291:SF0">
    <property type="entry name" value="DEHYDRODOLICHYL DIPHOSPHATE SYNTHASE 2"/>
    <property type="match status" value="1"/>
</dbReference>
<feature type="region of interest" description="Disordered" evidence="2">
    <location>
        <begin position="1"/>
        <end position="20"/>
    </location>
</feature>
<dbReference type="GO" id="GO:0008834">
    <property type="term" value="F:ditrans,polycis-undecaprenyl-diphosphate synthase [(2E,6E)-farnesyl-diphosphate specific] activity"/>
    <property type="evidence" value="ECO:0007669"/>
    <property type="project" value="UniProtKB-EC"/>
</dbReference>
<dbReference type="AlphaFoldDB" id="A0A4Y1Z6P7"/>
<dbReference type="GO" id="GO:0005829">
    <property type="term" value="C:cytosol"/>
    <property type="evidence" value="ECO:0007669"/>
    <property type="project" value="TreeGrafter"/>
</dbReference>
<dbReference type="Pfam" id="PF01255">
    <property type="entry name" value="Prenyltransf"/>
    <property type="match status" value="1"/>
</dbReference>
<dbReference type="SUPFAM" id="SSF64005">
    <property type="entry name" value="Undecaprenyl diphosphate synthase"/>
    <property type="match status" value="1"/>
</dbReference>
<evidence type="ECO:0000256" key="2">
    <source>
        <dbReference type="SAM" id="MobiDB-lite"/>
    </source>
</evidence>
<proteinExistence type="predicted"/>
<dbReference type="Gene3D" id="3.40.1180.10">
    <property type="entry name" value="Decaprenyl diphosphate synthase-like"/>
    <property type="match status" value="1"/>
</dbReference>
<sequence>MFEKFSLNKGRTAMPKHEDTKSISIPNHVAIIMDGNGRWAKKRGLPRIAGHREAMKTIKRVTKEADRLGVKVLTLYAFLLRTGSVQKQKSTFNEAAAAILEFLFKGTD</sequence>
<name>A0A4Y1Z6P7_9BACL</name>
<dbReference type="PANTHER" id="PTHR10291">
    <property type="entry name" value="DEHYDRODOLICHYL DIPHOSPHATE SYNTHASE FAMILY MEMBER"/>
    <property type="match status" value="1"/>
</dbReference>
<evidence type="ECO:0000256" key="1">
    <source>
        <dbReference type="ARBA" id="ARBA00022679"/>
    </source>
</evidence>
<dbReference type="EC" id="2.5.1.31" evidence="3"/>
<accession>A0A4Y1Z6P7</accession>
<evidence type="ECO:0000313" key="3">
    <source>
        <dbReference type="EMBL" id="GAY74581.1"/>
    </source>
</evidence>
<dbReference type="GO" id="GO:0000287">
    <property type="term" value="F:magnesium ion binding"/>
    <property type="evidence" value="ECO:0007669"/>
    <property type="project" value="TreeGrafter"/>
</dbReference>
<protein>
    <submittedName>
        <fullName evidence="3">Undecaprenyl diphosphate synthase</fullName>
        <ecNumber evidence="3">2.5.1.31</ecNumber>
    </submittedName>
</protein>
<dbReference type="GO" id="GO:0030145">
    <property type="term" value="F:manganese ion binding"/>
    <property type="evidence" value="ECO:0007669"/>
    <property type="project" value="TreeGrafter"/>
</dbReference>
<organism evidence="3 4">
    <name type="scientific">Sporolactobacillus inulinus</name>
    <dbReference type="NCBI Taxonomy" id="2078"/>
    <lineage>
        <taxon>Bacteria</taxon>
        <taxon>Bacillati</taxon>
        <taxon>Bacillota</taxon>
        <taxon>Bacilli</taxon>
        <taxon>Bacillales</taxon>
        <taxon>Sporolactobacillaceae</taxon>
        <taxon>Sporolactobacillus</taxon>
    </lineage>
</organism>
<dbReference type="InterPro" id="IPR036424">
    <property type="entry name" value="UPP_synth-like_sf"/>
</dbReference>
<dbReference type="Proteomes" id="UP000319716">
    <property type="component" value="Unassembled WGS sequence"/>
</dbReference>